<evidence type="ECO:0000256" key="1">
    <source>
        <dbReference type="ARBA" id="ARBA00022723"/>
    </source>
</evidence>
<evidence type="ECO:0000313" key="9">
    <source>
        <dbReference type="EMBL" id="KZF25925.1"/>
    </source>
</evidence>
<feature type="domain" description="C3H1-type" evidence="7">
    <location>
        <begin position="327"/>
        <end position="349"/>
    </location>
</feature>
<keyword evidence="1 5" id="KW-0479">Metal-binding</keyword>
<gene>
    <name evidence="9" type="ORF">L228DRAFT_257439</name>
</gene>
<dbReference type="SMART" id="SM01162">
    <property type="entry name" value="DUF1771"/>
    <property type="match status" value="1"/>
</dbReference>
<dbReference type="GO" id="GO:0003723">
    <property type="term" value="F:RNA binding"/>
    <property type="evidence" value="ECO:0007669"/>
    <property type="project" value="InterPro"/>
</dbReference>
<dbReference type="Gene3D" id="3.30.1370.110">
    <property type="match status" value="1"/>
</dbReference>
<evidence type="ECO:0000256" key="2">
    <source>
        <dbReference type="ARBA" id="ARBA00022737"/>
    </source>
</evidence>
<dbReference type="AlphaFoldDB" id="A0A165J9B6"/>
<dbReference type="PANTHER" id="PTHR13119">
    <property type="entry name" value="ZINC FINGER CCCH DOMAIN-CONTAINING PROTEI"/>
    <property type="match status" value="1"/>
</dbReference>
<proteinExistence type="predicted"/>
<evidence type="ECO:0008006" key="11">
    <source>
        <dbReference type="Google" id="ProtNLM"/>
    </source>
</evidence>
<feature type="compositionally biased region" description="Basic residues" evidence="6">
    <location>
        <begin position="469"/>
        <end position="484"/>
    </location>
</feature>
<dbReference type="InterPro" id="IPR036063">
    <property type="entry name" value="Smr_dom_sf"/>
</dbReference>
<sequence>MVSDSLYEQCLPILRDSALEDEDKTEKLEELLRKQTPLTGPLLENTILDVLWRFRDSSTPSASPPVRHTVVRRASPAPWQIPRATTPRASSPLAVSATLAGTSPLFPPGLGIPPPPGLSRTRSSNMSPFTSPRPSPRLAFSTPSIPHSPNLNTYEFSEPAITPDIYGDYGSDTVDWLVNDDAMSNASSAGGYTGESTLNGGAATWIQPTQTNMSPYDMLRSVLGDGKTDEEIEQALEANGYDFTATVMSLMEEQQARPQSESNSQFDNAVVVGKSMSPGQRPATPSNNNHHNHHQGGRNGVVCRFWLSTGTCLRADCRFSHDLSSHICKYWVMGNCLAGDTCVFSHDPANLVNRLALDDHGSTSSSPSLHGSQSNVSLQDHSAFPALRSKGSDQWSTGYTPGSSPGHYVSGHAMHPPPGLRRPPGLGDSPYLSSHSRPSSRPQSRQSASVPAVDDTEAFPTLGSASMKGSKKHHHGKRGSHGHSHHDSRENVPSSLADIVRMTPSPGPAQNRRQNRSGKGGGANASRENSAAALAIPPPQHVPWLETGAGANQAYLKIRQEAIKHGGLRNKYLQSAAQAWNRNDARAAKALSLRGQSENDLMRKAHREAARQLYEERNKNANSGGELYVDLHGLHPDEAIEYLERVLLEQASSPTPIYAITGTGHHSKNGKDKIGKAVRIFLNEWRYAYREFSVPGDRNNVGGILGIDPQSYDKSLLNNNNHNNKPDTHSTSDTTTTTSASNNRNPHKSSSPSSSTTATATARSAAAAVPNTAHDDDAEDVATIPSRPTALLDIAKVTTKSTSTSTSSSAGGAPSTRKRSSPTAGGGGGGGGSAAVAAAAPSSGKS</sequence>
<evidence type="ECO:0000256" key="6">
    <source>
        <dbReference type="SAM" id="MobiDB-lite"/>
    </source>
</evidence>
<organism evidence="9 10">
    <name type="scientific">Xylona heveae (strain CBS 132557 / TC161)</name>
    <dbReference type="NCBI Taxonomy" id="1328760"/>
    <lineage>
        <taxon>Eukaryota</taxon>
        <taxon>Fungi</taxon>
        <taxon>Dikarya</taxon>
        <taxon>Ascomycota</taxon>
        <taxon>Pezizomycotina</taxon>
        <taxon>Xylonomycetes</taxon>
        <taxon>Xylonales</taxon>
        <taxon>Xylonaceae</taxon>
        <taxon>Xylona</taxon>
    </lineage>
</organism>
<evidence type="ECO:0000259" key="7">
    <source>
        <dbReference type="PROSITE" id="PS50103"/>
    </source>
</evidence>
<dbReference type="InParanoid" id="A0A165J9B6"/>
<protein>
    <recommendedName>
        <fullName evidence="11">DUF1771-domain-containing protein</fullName>
    </recommendedName>
</protein>
<dbReference type="PROSITE" id="PS50103">
    <property type="entry name" value="ZF_C3H1"/>
    <property type="match status" value="2"/>
</dbReference>
<dbReference type="Gene3D" id="4.10.1000.10">
    <property type="entry name" value="Zinc finger, CCCH-type"/>
    <property type="match status" value="1"/>
</dbReference>
<dbReference type="PROSITE" id="PS50828">
    <property type="entry name" value="SMR"/>
    <property type="match status" value="1"/>
</dbReference>
<feature type="region of interest" description="Disordered" evidence="6">
    <location>
        <begin position="274"/>
        <end position="295"/>
    </location>
</feature>
<feature type="zinc finger region" description="C3H1-type" evidence="5">
    <location>
        <begin position="327"/>
        <end position="349"/>
    </location>
</feature>
<evidence type="ECO:0000313" key="10">
    <source>
        <dbReference type="Proteomes" id="UP000076632"/>
    </source>
</evidence>
<evidence type="ECO:0000256" key="3">
    <source>
        <dbReference type="ARBA" id="ARBA00022771"/>
    </source>
</evidence>
<evidence type="ECO:0000259" key="8">
    <source>
        <dbReference type="PROSITE" id="PS50828"/>
    </source>
</evidence>
<dbReference type="GO" id="GO:0005634">
    <property type="term" value="C:nucleus"/>
    <property type="evidence" value="ECO:0007669"/>
    <property type="project" value="TreeGrafter"/>
</dbReference>
<dbReference type="GeneID" id="28899120"/>
<dbReference type="GO" id="GO:0045892">
    <property type="term" value="P:negative regulation of DNA-templated transcription"/>
    <property type="evidence" value="ECO:0007669"/>
    <property type="project" value="InterPro"/>
</dbReference>
<feature type="compositionally biased region" description="Low complexity" evidence="6">
    <location>
        <begin position="798"/>
        <end position="809"/>
    </location>
</feature>
<dbReference type="SUPFAM" id="SSF90229">
    <property type="entry name" value="CCCH zinc finger"/>
    <property type="match status" value="1"/>
</dbReference>
<evidence type="ECO:0000256" key="5">
    <source>
        <dbReference type="PROSITE-ProRule" id="PRU00723"/>
    </source>
</evidence>
<dbReference type="InterPro" id="IPR000571">
    <property type="entry name" value="Znf_CCCH"/>
</dbReference>
<dbReference type="EMBL" id="KV407454">
    <property type="protein sequence ID" value="KZF25925.1"/>
    <property type="molecule type" value="Genomic_DNA"/>
</dbReference>
<dbReference type="SMART" id="SM00356">
    <property type="entry name" value="ZnF_C3H1"/>
    <property type="match status" value="2"/>
</dbReference>
<evidence type="ECO:0000256" key="4">
    <source>
        <dbReference type="ARBA" id="ARBA00022833"/>
    </source>
</evidence>
<keyword evidence="3 5" id="KW-0863">Zinc-finger</keyword>
<dbReference type="RefSeq" id="XP_018191480.1">
    <property type="nucleotide sequence ID" value="XM_018333983.1"/>
</dbReference>
<feature type="compositionally biased region" description="Gly residues" evidence="6">
    <location>
        <begin position="824"/>
        <end position="833"/>
    </location>
</feature>
<dbReference type="OrthoDB" id="3247158at2759"/>
<dbReference type="Proteomes" id="UP000076632">
    <property type="component" value="Unassembled WGS sequence"/>
</dbReference>
<dbReference type="OMA" id="RQDAIKH"/>
<dbReference type="InterPro" id="IPR045124">
    <property type="entry name" value="Su(sable)-like"/>
</dbReference>
<feature type="region of interest" description="Disordered" evidence="6">
    <location>
        <begin position="389"/>
        <end position="529"/>
    </location>
</feature>
<dbReference type="InterPro" id="IPR013899">
    <property type="entry name" value="DUF1771"/>
</dbReference>
<dbReference type="GO" id="GO:0008270">
    <property type="term" value="F:zinc ion binding"/>
    <property type="evidence" value="ECO:0007669"/>
    <property type="project" value="UniProtKB-KW"/>
</dbReference>
<accession>A0A165J9B6</accession>
<feature type="compositionally biased region" description="Low complexity" evidence="6">
    <location>
        <begin position="731"/>
        <end position="741"/>
    </location>
</feature>
<keyword evidence="4 5" id="KW-0862">Zinc</keyword>
<dbReference type="STRING" id="1328760.A0A165J9B6"/>
<feature type="compositionally biased region" description="Low complexity" evidence="6">
    <location>
        <begin position="834"/>
        <end position="846"/>
    </location>
</feature>
<feature type="zinc finger region" description="C3H1-type" evidence="5">
    <location>
        <begin position="297"/>
        <end position="324"/>
    </location>
</feature>
<name>A0A165J9B6_XYLHT</name>
<dbReference type="InterPro" id="IPR036855">
    <property type="entry name" value="Znf_CCCH_sf"/>
</dbReference>
<reference evidence="9 10" key="1">
    <citation type="journal article" date="2016" name="Fungal Biol.">
        <title>The genome of Xylona heveae provides a window into fungal endophytism.</title>
        <authorList>
            <person name="Gazis R."/>
            <person name="Kuo A."/>
            <person name="Riley R."/>
            <person name="LaButti K."/>
            <person name="Lipzen A."/>
            <person name="Lin J."/>
            <person name="Amirebrahimi M."/>
            <person name="Hesse C.N."/>
            <person name="Spatafora J.W."/>
            <person name="Henrissat B."/>
            <person name="Hainaut M."/>
            <person name="Grigoriev I.V."/>
            <person name="Hibbett D.S."/>
        </authorList>
    </citation>
    <scope>NUCLEOTIDE SEQUENCE [LARGE SCALE GENOMIC DNA]</scope>
    <source>
        <strain evidence="9 10">TC161</strain>
    </source>
</reference>
<dbReference type="Pfam" id="PF08590">
    <property type="entry name" value="DUF1771"/>
    <property type="match status" value="1"/>
</dbReference>
<feature type="compositionally biased region" description="Low complexity" evidence="6">
    <location>
        <begin position="422"/>
        <end position="449"/>
    </location>
</feature>
<dbReference type="InterPro" id="IPR002625">
    <property type="entry name" value="Smr_dom"/>
</dbReference>
<dbReference type="SUPFAM" id="SSF160443">
    <property type="entry name" value="SMR domain-like"/>
    <property type="match status" value="1"/>
</dbReference>
<feature type="compositionally biased region" description="Polar residues" evidence="6">
    <location>
        <begin position="392"/>
        <end position="403"/>
    </location>
</feature>
<dbReference type="FunFam" id="3.30.1370.110:FF:000002">
    <property type="entry name" value="CCCH zinc finger and SMR domain protein"/>
    <property type="match status" value="1"/>
</dbReference>
<feature type="domain" description="C3H1-type" evidence="7">
    <location>
        <begin position="297"/>
        <end position="324"/>
    </location>
</feature>
<feature type="region of interest" description="Disordered" evidence="6">
    <location>
        <begin position="715"/>
        <end position="846"/>
    </location>
</feature>
<keyword evidence="10" id="KW-1185">Reference proteome</keyword>
<keyword evidence="2" id="KW-0677">Repeat</keyword>
<feature type="compositionally biased region" description="Low complexity" evidence="6">
    <location>
        <begin position="749"/>
        <end position="768"/>
    </location>
</feature>
<dbReference type="Pfam" id="PF14608">
    <property type="entry name" value="zf-CCCH_2"/>
    <property type="match status" value="2"/>
</dbReference>
<feature type="domain" description="Smr" evidence="8">
    <location>
        <begin position="629"/>
        <end position="710"/>
    </location>
</feature>
<dbReference type="PANTHER" id="PTHR13119:SF12">
    <property type="entry name" value="PROTEIN SUPPRESSOR OF SABLE"/>
    <property type="match status" value="1"/>
</dbReference>